<feature type="compositionally biased region" description="Basic and acidic residues" evidence="1">
    <location>
        <begin position="14"/>
        <end position="23"/>
    </location>
</feature>
<keyword evidence="3" id="KW-1185">Reference proteome</keyword>
<organism evidence="2 3">
    <name type="scientific">Sinocyclocheilus grahami</name>
    <name type="common">Dianchi golden-line fish</name>
    <name type="synonym">Barbus grahami</name>
    <dbReference type="NCBI Taxonomy" id="75366"/>
    <lineage>
        <taxon>Eukaryota</taxon>
        <taxon>Metazoa</taxon>
        <taxon>Chordata</taxon>
        <taxon>Craniata</taxon>
        <taxon>Vertebrata</taxon>
        <taxon>Euteleostomi</taxon>
        <taxon>Actinopterygii</taxon>
        <taxon>Neopterygii</taxon>
        <taxon>Teleostei</taxon>
        <taxon>Ostariophysi</taxon>
        <taxon>Cypriniformes</taxon>
        <taxon>Cyprinidae</taxon>
        <taxon>Cyprininae</taxon>
        <taxon>Sinocyclocheilus</taxon>
    </lineage>
</organism>
<dbReference type="Gene3D" id="2.20.25.10">
    <property type="match status" value="1"/>
</dbReference>
<evidence type="ECO:0000256" key="1">
    <source>
        <dbReference type="SAM" id="MobiDB-lite"/>
    </source>
</evidence>
<sequence>MSHRSVTVLGQQRSRSDGVKDSESQPPELGIAYLIVDGIPNMIPQDARMIHNSKAEKPTES</sequence>
<dbReference type="PANTHER" id="PTHR33505">
    <property type="entry name" value="ZGC:162634"/>
    <property type="match status" value="1"/>
</dbReference>
<accession>A0A672SK04</accession>
<evidence type="ECO:0000313" key="2">
    <source>
        <dbReference type="Ensembl" id="ENSSGRP00000102331.1"/>
    </source>
</evidence>
<dbReference type="Ensembl" id="ENSSGRT00000108815.1">
    <property type="protein sequence ID" value="ENSSGRP00000102331.1"/>
    <property type="gene ID" value="ENSSGRG00000050861.1"/>
</dbReference>
<protein>
    <submittedName>
        <fullName evidence="2">Uncharacterized protein</fullName>
    </submittedName>
</protein>
<dbReference type="PANTHER" id="PTHR33505:SF4">
    <property type="entry name" value="PROTEIN PREY, MITOCHONDRIAL"/>
    <property type="match status" value="1"/>
</dbReference>
<name>A0A672SK04_SINGR</name>
<dbReference type="SUPFAM" id="SSF158997">
    <property type="entry name" value="Trm112p-like"/>
    <property type="match status" value="1"/>
</dbReference>
<feature type="region of interest" description="Disordered" evidence="1">
    <location>
        <begin position="1"/>
        <end position="27"/>
    </location>
</feature>
<dbReference type="InParanoid" id="A0A672SK04"/>
<reference evidence="2" key="1">
    <citation type="submission" date="2025-08" db="UniProtKB">
        <authorList>
            <consortium name="Ensembl"/>
        </authorList>
    </citation>
    <scope>IDENTIFICATION</scope>
</reference>
<dbReference type="AlphaFoldDB" id="A0A672SK04"/>
<dbReference type="Proteomes" id="UP000472262">
    <property type="component" value="Unassembled WGS sequence"/>
</dbReference>
<feature type="compositionally biased region" description="Polar residues" evidence="1">
    <location>
        <begin position="1"/>
        <end position="13"/>
    </location>
</feature>
<evidence type="ECO:0000313" key="3">
    <source>
        <dbReference type="Proteomes" id="UP000472262"/>
    </source>
</evidence>
<reference evidence="2" key="2">
    <citation type="submission" date="2025-09" db="UniProtKB">
        <authorList>
            <consortium name="Ensembl"/>
        </authorList>
    </citation>
    <scope>IDENTIFICATION</scope>
</reference>
<proteinExistence type="predicted"/>